<reference evidence="2 3" key="1">
    <citation type="submission" date="2024-02" db="EMBL/GenBank/DDBJ databases">
        <title>Rhodopirellula caenicola NBRC 110016.</title>
        <authorList>
            <person name="Ichikawa N."/>
            <person name="Katano-Makiyama Y."/>
            <person name="Hidaka K."/>
        </authorList>
    </citation>
    <scope>NUCLEOTIDE SEQUENCE [LARGE SCALE GENOMIC DNA]</scope>
    <source>
        <strain evidence="2 3">NBRC 110016</strain>
    </source>
</reference>
<sequence>MNDFLKTIDQYANGPDRLELAVSGTTHKHQHAKPGPGDWSIHEVVIHLADSDAVSIERMKRIVAMEEPSLLNFDETAFIRDLKPELQSIEDAMLLFRINRRQWSRVLRQLPTLAFDRVGHHSVAGPVSLRQMVSLYIEHLEGHLCFIRHKRERLNCPLSPEPSPTMRLQK</sequence>
<proteinExistence type="predicted"/>
<keyword evidence="3" id="KW-1185">Reference proteome</keyword>
<organism evidence="2 3">
    <name type="scientific">Novipirellula caenicola</name>
    <dbReference type="NCBI Taxonomy" id="1536901"/>
    <lineage>
        <taxon>Bacteria</taxon>
        <taxon>Pseudomonadati</taxon>
        <taxon>Planctomycetota</taxon>
        <taxon>Planctomycetia</taxon>
        <taxon>Pirellulales</taxon>
        <taxon>Pirellulaceae</taxon>
        <taxon>Novipirellula</taxon>
    </lineage>
</organism>
<comment type="caution">
    <text evidence="2">The sequence shown here is derived from an EMBL/GenBank/DDBJ whole genome shotgun (WGS) entry which is preliminary data.</text>
</comment>
<evidence type="ECO:0000313" key="3">
    <source>
        <dbReference type="Proteomes" id="UP001416858"/>
    </source>
</evidence>
<accession>A0ABP9VV69</accession>
<feature type="domain" description="DinB-like" evidence="1">
    <location>
        <begin position="13"/>
        <end position="144"/>
    </location>
</feature>
<gene>
    <name evidence="2" type="ORF">Rcae01_04506</name>
</gene>
<dbReference type="Proteomes" id="UP001416858">
    <property type="component" value="Unassembled WGS sequence"/>
</dbReference>
<dbReference type="Gene3D" id="1.20.120.450">
    <property type="entry name" value="dinb family like domain"/>
    <property type="match status" value="1"/>
</dbReference>
<dbReference type="RefSeq" id="WP_345685782.1">
    <property type="nucleotide sequence ID" value="NZ_BAABRO010000012.1"/>
</dbReference>
<name>A0ABP9VV69_9BACT</name>
<dbReference type="InterPro" id="IPR034660">
    <property type="entry name" value="DinB/YfiT-like"/>
</dbReference>
<dbReference type="EMBL" id="BAABRO010000012">
    <property type="protein sequence ID" value="GAA5509037.1"/>
    <property type="molecule type" value="Genomic_DNA"/>
</dbReference>
<evidence type="ECO:0000313" key="2">
    <source>
        <dbReference type="EMBL" id="GAA5509037.1"/>
    </source>
</evidence>
<protein>
    <recommendedName>
        <fullName evidence="1">DinB-like domain-containing protein</fullName>
    </recommendedName>
</protein>
<dbReference type="Pfam" id="PF12867">
    <property type="entry name" value="DinB_2"/>
    <property type="match status" value="1"/>
</dbReference>
<evidence type="ECO:0000259" key="1">
    <source>
        <dbReference type="Pfam" id="PF12867"/>
    </source>
</evidence>
<dbReference type="InterPro" id="IPR024775">
    <property type="entry name" value="DinB-like"/>
</dbReference>
<dbReference type="SUPFAM" id="SSF109854">
    <property type="entry name" value="DinB/YfiT-like putative metalloenzymes"/>
    <property type="match status" value="1"/>
</dbReference>